<keyword evidence="3" id="KW-1185">Reference proteome</keyword>
<dbReference type="EnsemblPlants" id="KEH40732">
    <property type="protein sequence ID" value="KEH40732"/>
    <property type="gene ID" value="MTR_1g033920"/>
</dbReference>
<dbReference type="Proteomes" id="UP000002051">
    <property type="component" value="Unassembled WGS sequence"/>
</dbReference>
<evidence type="ECO:0000313" key="1">
    <source>
        <dbReference type="EMBL" id="KEH40732.1"/>
    </source>
</evidence>
<name>A0A072VG02_MEDTR</name>
<reference evidence="1 3" key="2">
    <citation type="journal article" date="2014" name="BMC Genomics">
        <title>An improved genome release (version Mt4.0) for the model legume Medicago truncatula.</title>
        <authorList>
            <person name="Tang H."/>
            <person name="Krishnakumar V."/>
            <person name="Bidwell S."/>
            <person name="Rosen B."/>
            <person name="Chan A."/>
            <person name="Zhou S."/>
            <person name="Gentzbittel L."/>
            <person name="Childs K.L."/>
            <person name="Yandell M."/>
            <person name="Gundlach H."/>
            <person name="Mayer K.F."/>
            <person name="Schwartz D.C."/>
            <person name="Town C.D."/>
        </authorList>
    </citation>
    <scope>GENOME REANNOTATION</scope>
    <source>
        <strain evidence="1">A17</strain>
        <strain evidence="2 3">cv. Jemalong A17</strain>
    </source>
</reference>
<dbReference type="EMBL" id="CM001217">
    <property type="protein sequence ID" value="KEH40732.1"/>
    <property type="molecule type" value="Genomic_DNA"/>
</dbReference>
<reference evidence="1 3" key="1">
    <citation type="journal article" date="2011" name="Nature">
        <title>The Medicago genome provides insight into the evolution of rhizobial symbioses.</title>
        <authorList>
            <person name="Young N.D."/>
            <person name="Debelle F."/>
            <person name="Oldroyd G.E."/>
            <person name="Geurts R."/>
            <person name="Cannon S.B."/>
            <person name="Udvardi M.K."/>
            <person name="Benedito V.A."/>
            <person name="Mayer K.F."/>
            <person name="Gouzy J."/>
            <person name="Schoof H."/>
            <person name="Van de Peer Y."/>
            <person name="Proost S."/>
            <person name="Cook D.R."/>
            <person name="Meyers B.C."/>
            <person name="Spannagl M."/>
            <person name="Cheung F."/>
            <person name="De Mita S."/>
            <person name="Krishnakumar V."/>
            <person name="Gundlach H."/>
            <person name="Zhou S."/>
            <person name="Mudge J."/>
            <person name="Bharti A.K."/>
            <person name="Murray J.D."/>
            <person name="Naoumkina M.A."/>
            <person name="Rosen B."/>
            <person name="Silverstein K.A."/>
            <person name="Tang H."/>
            <person name="Rombauts S."/>
            <person name="Zhao P.X."/>
            <person name="Zhou P."/>
            <person name="Barbe V."/>
            <person name="Bardou P."/>
            <person name="Bechner M."/>
            <person name="Bellec A."/>
            <person name="Berger A."/>
            <person name="Berges H."/>
            <person name="Bidwell S."/>
            <person name="Bisseling T."/>
            <person name="Choisne N."/>
            <person name="Couloux A."/>
            <person name="Denny R."/>
            <person name="Deshpande S."/>
            <person name="Dai X."/>
            <person name="Doyle J.J."/>
            <person name="Dudez A.M."/>
            <person name="Farmer A.D."/>
            <person name="Fouteau S."/>
            <person name="Franken C."/>
            <person name="Gibelin C."/>
            <person name="Gish J."/>
            <person name="Goldstein S."/>
            <person name="Gonzalez A.J."/>
            <person name="Green P.J."/>
            <person name="Hallab A."/>
            <person name="Hartog M."/>
            <person name="Hua A."/>
            <person name="Humphray S.J."/>
            <person name="Jeong D.H."/>
            <person name="Jing Y."/>
            <person name="Jocker A."/>
            <person name="Kenton S.M."/>
            <person name="Kim D.J."/>
            <person name="Klee K."/>
            <person name="Lai H."/>
            <person name="Lang C."/>
            <person name="Lin S."/>
            <person name="Macmil S.L."/>
            <person name="Magdelenat G."/>
            <person name="Matthews L."/>
            <person name="McCorrison J."/>
            <person name="Monaghan E.L."/>
            <person name="Mun J.H."/>
            <person name="Najar F.Z."/>
            <person name="Nicholson C."/>
            <person name="Noirot C."/>
            <person name="O'Bleness M."/>
            <person name="Paule C.R."/>
            <person name="Poulain J."/>
            <person name="Prion F."/>
            <person name="Qin B."/>
            <person name="Qu C."/>
            <person name="Retzel E.F."/>
            <person name="Riddle C."/>
            <person name="Sallet E."/>
            <person name="Samain S."/>
            <person name="Samson N."/>
            <person name="Sanders I."/>
            <person name="Saurat O."/>
            <person name="Scarpelli C."/>
            <person name="Schiex T."/>
            <person name="Segurens B."/>
            <person name="Severin A.J."/>
            <person name="Sherrier D.J."/>
            <person name="Shi R."/>
            <person name="Sims S."/>
            <person name="Singer S.R."/>
            <person name="Sinharoy S."/>
            <person name="Sterck L."/>
            <person name="Viollet A."/>
            <person name="Wang B.B."/>
            <person name="Wang K."/>
            <person name="Wang M."/>
            <person name="Wang X."/>
            <person name="Warfsmann J."/>
            <person name="Weissenbach J."/>
            <person name="White D.D."/>
            <person name="White J.D."/>
            <person name="Wiley G.B."/>
            <person name="Wincker P."/>
            <person name="Xing Y."/>
            <person name="Yang L."/>
            <person name="Yao Z."/>
            <person name="Ying F."/>
            <person name="Zhai J."/>
            <person name="Zhou L."/>
            <person name="Zuber A."/>
            <person name="Denarie J."/>
            <person name="Dixon R.A."/>
            <person name="May G.D."/>
            <person name="Schwartz D.C."/>
            <person name="Rogers J."/>
            <person name="Quetier F."/>
            <person name="Town C.D."/>
            <person name="Roe B.A."/>
        </authorList>
    </citation>
    <scope>NUCLEOTIDE SEQUENCE [LARGE SCALE GENOMIC DNA]</scope>
    <source>
        <strain evidence="1">A17</strain>
        <strain evidence="2 3">cv. Jemalong A17</strain>
    </source>
</reference>
<proteinExistence type="predicted"/>
<organism evidence="1 3">
    <name type="scientific">Medicago truncatula</name>
    <name type="common">Barrel medic</name>
    <name type="synonym">Medicago tribuloides</name>
    <dbReference type="NCBI Taxonomy" id="3880"/>
    <lineage>
        <taxon>Eukaryota</taxon>
        <taxon>Viridiplantae</taxon>
        <taxon>Streptophyta</taxon>
        <taxon>Embryophyta</taxon>
        <taxon>Tracheophyta</taxon>
        <taxon>Spermatophyta</taxon>
        <taxon>Magnoliopsida</taxon>
        <taxon>eudicotyledons</taxon>
        <taxon>Gunneridae</taxon>
        <taxon>Pentapetalae</taxon>
        <taxon>rosids</taxon>
        <taxon>fabids</taxon>
        <taxon>Fabales</taxon>
        <taxon>Fabaceae</taxon>
        <taxon>Papilionoideae</taxon>
        <taxon>50 kb inversion clade</taxon>
        <taxon>NPAAA clade</taxon>
        <taxon>Hologalegina</taxon>
        <taxon>IRL clade</taxon>
        <taxon>Trifolieae</taxon>
        <taxon>Medicago</taxon>
    </lineage>
</organism>
<reference evidence="2" key="3">
    <citation type="submission" date="2015-04" db="UniProtKB">
        <authorList>
            <consortium name="EnsemblPlants"/>
        </authorList>
    </citation>
    <scope>IDENTIFICATION</scope>
    <source>
        <strain evidence="2">cv. Jemalong A17</strain>
    </source>
</reference>
<evidence type="ECO:0000313" key="2">
    <source>
        <dbReference type="EnsemblPlants" id="KEH40732"/>
    </source>
</evidence>
<evidence type="ECO:0000313" key="3">
    <source>
        <dbReference type="Proteomes" id="UP000002051"/>
    </source>
</evidence>
<gene>
    <name evidence="1" type="ordered locus">MTR_1g033920</name>
</gene>
<protein>
    <submittedName>
        <fullName evidence="1 2">Uncharacterized protein</fullName>
    </submittedName>
</protein>
<dbReference type="HOGENOM" id="CLU_1356471_0_0_1"/>
<sequence>MRWRDARPPYQIRPRVLVDLDLSKDIFYEVIVEREGFGFPSMSQEEVGPTAADATQLEIQLVVFSPNHGVKSGITFHMSLQNVSDEFVRPPLPNNDVQPVLSLISDFQDIRKIMVDPDDLPLQLESQDDNAQEISFVAISHPSFLEHDNVHEISDADIVIIEVQIVKDQHIQPVQISSTLGQHQEVHSNKNIQHDLELWARI</sequence>
<dbReference type="AlphaFoldDB" id="A0A072VG02"/>
<accession>A0A072VG02</accession>